<keyword evidence="3" id="KW-1185">Reference proteome</keyword>
<dbReference type="CDD" id="cd02440">
    <property type="entry name" value="AdoMet_MTases"/>
    <property type="match status" value="1"/>
</dbReference>
<keyword evidence="2" id="KW-0489">Methyltransferase</keyword>
<dbReference type="SUPFAM" id="SSF53335">
    <property type="entry name" value="S-adenosyl-L-methionine-dependent methyltransferases"/>
    <property type="match status" value="1"/>
</dbReference>
<sequence length="297" mass="33374">MDERLEAAARHWSIERRADRSRWWMHETIIRHINRLACGEAIDGIHQGFHRLIHDRMPEGGFRRALSVGCGSGGKEMRLLKQGIVRSFDLFEIGEHRREQIASKAAEHGLEDRITIHIGDAFREDIVAGFDLVYWNNALHHMFDAKAAVSWSRRALQPGGWFAMDDFVGATRFQWSDEDLEIASRVRSLLPERLLVHPGNPEKRLPCKLERPAIAAMIEADPTEAADSGNIVHALKAEFPDASIMATGGVVYHLALNDVLNNFEAEDDALLNALLLLDEVLASGDHNQYAVALAEKH</sequence>
<organism evidence="2 3">
    <name type="scientific">Rhizorhabdus wittichii (strain DSM 6014 / CCUG 31198 / JCM 15750 / NBRC 105917 / EY 4224 / RW1)</name>
    <name type="common">Sphingomonas wittichii</name>
    <dbReference type="NCBI Taxonomy" id="392499"/>
    <lineage>
        <taxon>Bacteria</taxon>
        <taxon>Pseudomonadati</taxon>
        <taxon>Pseudomonadota</taxon>
        <taxon>Alphaproteobacteria</taxon>
        <taxon>Sphingomonadales</taxon>
        <taxon>Sphingomonadaceae</taxon>
        <taxon>Rhizorhabdus</taxon>
    </lineage>
</organism>
<feature type="domain" description="Methyltransferase type 12" evidence="1">
    <location>
        <begin position="66"/>
        <end position="162"/>
    </location>
</feature>
<name>A0A9J9HGG7_RHIWR</name>
<keyword evidence="2" id="KW-0808">Transferase</keyword>
<evidence type="ECO:0000259" key="1">
    <source>
        <dbReference type="Pfam" id="PF08242"/>
    </source>
</evidence>
<dbReference type="InterPro" id="IPR013217">
    <property type="entry name" value="Methyltransf_12"/>
</dbReference>
<dbReference type="OrthoDB" id="9787738at2"/>
<proteinExistence type="predicted"/>
<protein>
    <submittedName>
        <fullName evidence="2">Methyltransferase type 12</fullName>
    </submittedName>
</protein>
<dbReference type="InterPro" id="IPR029063">
    <property type="entry name" value="SAM-dependent_MTases_sf"/>
</dbReference>
<accession>A0A9J9HGG7</accession>
<dbReference type="AlphaFoldDB" id="A0A9J9HGG7"/>
<evidence type="ECO:0000313" key="3">
    <source>
        <dbReference type="Proteomes" id="UP000001989"/>
    </source>
</evidence>
<dbReference type="KEGG" id="swi:Swit_4875"/>
<dbReference type="Proteomes" id="UP000001989">
    <property type="component" value="Chromosome"/>
</dbReference>
<reference evidence="2 3" key="1">
    <citation type="journal article" date="2010" name="J. Bacteriol.">
        <title>Genome sequence of the dioxin-mineralizing bacterium Sphingomonas wittichii RW1.</title>
        <authorList>
            <person name="Miller T.R."/>
            <person name="Delcher A.L."/>
            <person name="Salzberg S.L."/>
            <person name="Saunders E."/>
            <person name="Detter J.C."/>
            <person name="Halden R.U."/>
        </authorList>
    </citation>
    <scope>NUCLEOTIDE SEQUENCE [LARGE SCALE GENOMIC DNA]</scope>
    <source>
        <strain evidence="3">DSM 6014 / CCUG 31198 / JCM 15750 / NBRC 105917 / EY 4224 / RW1</strain>
    </source>
</reference>
<dbReference type="GO" id="GO:0032259">
    <property type="term" value="P:methylation"/>
    <property type="evidence" value="ECO:0007669"/>
    <property type="project" value="UniProtKB-KW"/>
</dbReference>
<gene>
    <name evidence="2" type="ordered locus">Swit_4875</name>
</gene>
<evidence type="ECO:0000313" key="2">
    <source>
        <dbReference type="EMBL" id="ABQ71212.1"/>
    </source>
</evidence>
<dbReference type="GO" id="GO:0008168">
    <property type="term" value="F:methyltransferase activity"/>
    <property type="evidence" value="ECO:0007669"/>
    <property type="project" value="UniProtKB-KW"/>
</dbReference>
<dbReference type="Gene3D" id="3.40.50.150">
    <property type="entry name" value="Vaccinia Virus protein VP39"/>
    <property type="match status" value="1"/>
</dbReference>
<dbReference type="EMBL" id="CP000699">
    <property type="protein sequence ID" value="ABQ71212.1"/>
    <property type="molecule type" value="Genomic_DNA"/>
</dbReference>
<dbReference type="Pfam" id="PF08242">
    <property type="entry name" value="Methyltransf_12"/>
    <property type="match status" value="1"/>
</dbReference>